<reference evidence="12 13" key="1">
    <citation type="submission" date="2022-12" db="EMBL/GenBank/DDBJ databases">
        <title>Dasania phycosphaerae sp. nov., isolated from particulate material of the south coast of Korea.</title>
        <authorList>
            <person name="Jiang Y."/>
        </authorList>
    </citation>
    <scope>NUCLEOTIDE SEQUENCE [LARGE SCALE GENOMIC DNA]</scope>
    <source>
        <strain evidence="12 13">GY-19</strain>
    </source>
</reference>
<dbReference type="PANTHER" id="PTHR38831:SF1">
    <property type="entry name" value="TYPE II SECRETION SYSTEM PROTEIN K-RELATED"/>
    <property type="match status" value="1"/>
</dbReference>
<dbReference type="GO" id="GO:0005886">
    <property type="term" value="C:plasma membrane"/>
    <property type="evidence" value="ECO:0007669"/>
    <property type="project" value="UniProtKB-SubCell"/>
</dbReference>
<feature type="domain" description="T2SS protein K first SAM-like" evidence="11">
    <location>
        <begin position="106"/>
        <end position="208"/>
    </location>
</feature>
<evidence type="ECO:0000256" key="2">
    <source>
        <dbReference type="ARBA" id="ARBA00007246"/>
    </source>
</evidence>
<dbReference type="InterPro" id="IPR045584">
    <property type="entry name" value="Pilin-like"/>
</dbReference>
<evidence type="ECO:0000256" key="6">
    <source>
        <dbReference type="ARBA" id="ARBA00022692"/>
    </source>
</evidence>
<evidence type="ECO:0000256" key="9">
    <source>
        <dbReference type="ARBA" id="ARBA00023136"/>
    </source>
</evidence>
<comment type="caution">
    <text evidence="12">The sequence shown here is derived from an EMBL/GenBank/DDBJ whole genome shotgun (WGS) entry which is preliminary data.</text>
</comment>
<evidence type="ECO:0000313" key="12">
    <source>
        <dbReference type="EMBL" id="MCZ0864228.1"/>
    </source>
</evidence>
<comment type="subcellular location">
    <subcellularLocation>
        <location evidence="1 10">Cell inner membrane</location>
    </subcellularLocation>
</comment>
<dbReference type="PIRSF" id="PIRSF002786">
    <property type="entry name" value="XcpX"/>
    <property type="match status" value="1"/>
</dbReference>
<evidence type="ECO:0000256" key="5">
    <source>
        <dbReference type="ARBA" id="ARBA00022519"/>
    </source>
</evidence>
<evidence type="ECO:0000256" key="10">
    <source>
        <dbReference type="PIRNR" id="PIRNR002786"/>
    </source>
</evidence>
<keyword evidence="5 10" id="KW-0997">Cell inner membrane</keyword>
<dbReference type="SUPFAM" id="SSF158544">
    <property type="entry name" value="GspK insert domain-like"/>
    <property type="match status" value="1"/>
</dbReference>
<comment type="similarity">
    <text evidence="2 10">Belongs to the GSP K family.</text>
</comment>
<evidence type="ECO:0000313" key="13">
    <source>
        <dbReference type="Proteomes" id="UP001069090"/>
    </source>
</evidence>
<sequence>MARRVAQQQGVALVSVLLVFALITVIASEILAVNYRDIKKTQHQFSSKQAYYYALGGESLARQLLYRDMASSTNKSDGFKDTWAQPLESYNINEGTMTIEIIDLQSRFNINNLLSSNDAADPVYLQAFKQLQDQLDTQPSIAPALVDWLDSNQQLSAGGAEDLAYSNKTRPYLAANRALYDKTELLLLEGLSYEAYNELAEHVSVLPQGSKINLNTVTGTVLKALVPALSASELSQIEQLQNQGGLESTAAWFNKPFAAKLKSQASLFSVSSEYFEVRVKSLYDGRVALLSTTLHRNANKSEIRIMKRHHDQ</sequence>
<evidence type="ECO:0000256" key="1">
    <source>
        <dbReference type="ARBA" id="ARBA00004533"/>
    </source>
</evidence>
<dbReference type="EMBL" id="JAPTGG010000002">
    <property type="protein sequence ID" value="MCZ0864228.1"/>
    <property type="molecule type" value="Genomic_DNA"/>
</dbReference>
<dbReference type="InterPro" id="IPR049031">
    <property type="entry name" value="T2SSK_SAM-like_1st"/>
</dbReference>
<evidence type="ECO:0000256" key="8">
    <source>
        <dbReference type="ARBA" id="ARBA00022989"/>
    </source>
</evidence>
<gene>
    <name evidence="12" type="primary">gspK</name>
    <name evidence="12" type="ORF">O0V09_03390</name>
</gene>
<dbReference type="InterPro" id="IPR038072">
    <property type="entry name" value="GspK_central_sf"/>
</dbReference>
<dbReference type="NCBIfam" id="NF037980">
    <property type="entry name" value="T2SS_GspK"/>
    <property type="match status" value="1"/>
</dbReference>
<dbReference type="PANTHER" id="PTHR38831">
    <property type="entry name" value="TYPE II SECRETION SYSTEM PROTEIN K"/>
    <property type="match status" value="1"/>
</dbReference>
<evidence type="ECO:0000256" key="7">
    <source>
        <dbReference type="ARBA" id="ARBA00022927"/>
    </source>
</evidence>
<dbReference type="Gene3D" id="1.10.40.60">
    <property type="entry name" value="EpsJ-like"/>
    <property type="match status" value="2"/>
</dbReference>
<keyword evidence="7" id="KW-0653">Protein transport</keyword>
<keyword evidence="13" id="KW-1185">Reference proteome</keyword>
<keyword evidence="8" id="KW-1133">Transmembrane helix</keyword>
<dbReference type="InterPro" id="IPR005628">
    <property type="entry name" value="GspK"/>
</dbReference>
<keyword evidence="9 10" id="KW-0472">Membrane</keyword>
<evidence type="ECO:0000259" key="11">
    <source>
        <dbReference type="Pfam" id="PF21687"/>
    </source>
</evidence>
<keyword evidence="4 10" id="KW-1003">Cell membrane</keyword>
<dbReference type="Gene3D" id="3.30.1300.30">
    <property type="entry name" value="GSPII I/J protein-like"/>
    <property type="match status" value="1"/>
</dbReference>
<dbReference type="GO" id="GO:0009306">
    <property type="term" value="P:protein secretion"/>
    <property type="evidence" value="ECO:0007669"/>
    <property type="project" value="InterPro"/>
</dbReference>
<evidence type="ECO:0000256" key="3">
    <source>
        <dbReference type="ARBA" id="ARBA00022448"/>
    </source>
</evidence>
<dbReference type="SUPFAM" id="SSF54523">
    <property type="entry name" value="Pili subunits"/>
    <property type="match status" value="1"/>
</dbReference>
<evidence type="ECO:0000256" key="4">
    <source>
        <dbReference type="ARBA" id="ARBA00022475"/>
    </source>
</evidence>
<proteinExistence type="inferred from homology"/>
<protein>
    <recommendedName>
        <fullName evidence="10">Type II secretion system protein K</fullName>
    </recommendedName>
</protein>
<organism evidence="12 13">
    <name type="scientific">Dasania phycosphaerae</name>
    <dbReference type="NCBI Taxonomy" id="2950436"/>
    <lineage>
        <taxon>Bacteria</taxon>
        <taxon>Pseudomonadati</taxon>
        <taxon>Pseudomonadota</taxon>
        <taxon>Gammaproteobacteria</taxon>
        <taxon>Cellvibrionales</taxon>
        <taxon>Spongiibacteraceae</taxon>
        <taxon>Dasania</taxon>
    </lineage>
</organism>
<name>A0A9J6RIG9_9GAMM</name>
<dbReference type="Pfam" id="PF21687">
    <property type="entry name" value="T2SSK_1st"/>
    <property type="match status" value="1"/>
</dbReference>
<accession>A0A9J6RIG9</accession>
<keyword evidence="3 10" id="KW-0813">Transport</keyword>
<keyword evidence="6" id="KW-0812">Transmembrane</keyword>
<dbReference type="Proteomes" id="UP001069090">
    <property type="component" value="Unassembled WGS sequence"/>
</dbReference>
<dbReference type="AlphaFoldDB" id="A0A9J6RIG9"/>
<dbReference type="RefSeq" id="WP_258330383.1">
    <property type="nucleotide sequence ID" value="NZ_JAPTGG010000002.1"/>
</dbReference>